<sequence length="547" mass="60644">MNCASLTEEHATLPDIIDQRAAVEPNRLFGAITRVDDNGKVHLRRVSYRDMSEAADRAAHWLLETLGRSESFESSAYVGPADLRYPILTMAAAKTGHKALLLSSWAPVTAHAKLLAAASCRHLLVAGDDADLVTAAQLATAGTETRLHPSPSLEWLLDGPPTARYPISMTIDQLRGRDYAVIHTSGSTGDPKLIAWKFNAVAAIQWLGKPECILPHGPTTLVKEVWKDKCHLLGLTPSHGVGLLALGPWAVYFNMPMILPPADRPLNPDIASQIFQHDLCEAAIMAPAHLQALTRDAGKVDALRHLHHVIWAGAPFPSTTIADAVRSRVRIECAFGSSEAALLALVPEHEDDYEWHNFHDLTGCQMRYFSEDLHEQILVRDPAFEKAQFVFQNFPDLDEFPTKDLFSRHPHRQNMWRFRGRKDDMITLSTGRNIEPAPLESAVASHSGVVAALVCGIGHTCPGLLVEAAVPPQTKQQAETLREEIWPTIDKANEEMDQHARIYKSMILFTSPKKPFQRADKGSVLRARTLKDYEAEIATLYKDHETE</sequence>
<comment type="caution">
    <text evidence="5">The sequence shown here is derived from an EMBL/GenBank/DDBJ whole genome shotgun (WGS) entry which is preliminary data.</text>
</comment>
<dbReference type="InterPro" id="IPR000873">
    <property type="entry name" value="AMP-dep_synth/lig_dom"/>
</dbReference>
<dbReference type="PROSITE" id="PS00455">
    <property type="entry name" value="AMP_BINDING"/>
    <property type="match status" value="1"/>
</dbReference>
<dbReference type="InterPro" id="IPR020845">
    <property type="entry name" value="AMP-binding_CS"/>
</dbReference>
<evidence type="ECO:0000256" key="2">
    <source>
        <dbReference type="ARBA" id="ARBA00022553"/>
    </source>
</evidence>
<evidence type="ECO:0000259" key="4">
    <source>
        <dbReference type="Pfam" id="PF00501"/>
    </source>
</evidence>
<dbReference type="Gene3D" id="3.30.300.30">
    <property type="match status" value="1"/>
</dbReference>
<keyword evidence="3" id="KW-0521">NADP</keyword>
<organism evidence="5 6">
    <name type="scientific">Conoideocrella luteorostrata</name>
    <dbReference type="NCBI Taxonomy" id="1105319"/>
    <lineage>
        <taxon>Eukaryota</taxon>
        <taxon>Fungi</taxon>
        <taxon>Dikarya</taxon>
        <taxon>Ascomycota</taxon>
        <taxon>Pezizomycotina</taxon>
        <taxon>Sordariomycetes</taxon>
        <taxon>Hypocreomycetidae</taxon>
        <taxon>Hypocreales</taxon>
        <taxon>Clavicipitaceae</taxon>
        <taxon>Conoideocrella</taxon>
    </lineage>
</organism>
<dbReference type="Pfam" id="PF00501">
    <property type="entry name" value="AMP-binding"/>
    <property type="match status" value="1"/>
</dbReference>
<gene>
    <name evidence="5" type="ORF">QQS21_005646</name>
</gene>
<evidence type="ECO:0000313" key="5">
    <source>
        <dbReference type="EMBL" id="KAK2598904.1"/>
    </source>
</evidence>
<proteinExistence type="predicted"/>
<name>A0AAJ0CS23_9HYPO</name>
<feature type="domain" description="AMP-dependent synthetase/ligase" evidence="4">
    <location>
        <begin position="43"/>
        <end position="350"/>
    </location>
</feature>
<evidence type="ECO:0000313" key="6">
    <source>
        <dbReference type="Proteomes" id="UP001251528"/>
    </source>
</evidence>
<dbReference type="AlphaFoldDB" id="A0AAJ0CS23"/>
<dbReference type="Gene3D" id="3.40.50.12780">
    <property type="entry name" value="N-terminal domain of ligase-like"/>
    <property type="match status" value="1"/>
</dbReference>
<keyword evidence="1" id="KW-0596">Phosphopantetheine</keyword>
<dbReference type="PANTHER" id="PTHR43439">
    <property type="entry name" value="PHENYLACETATE-COENZYME A LIGASE"/>
    <property type="match status" value="1"/>
</dbReference>
<dbReference type="Pfam" id="PF23562">
    <property type="entry name" value="AMP-binding_C_3"/>
    <property type="match status" value="1"/>
</dbReference>
<evidence type="ECO:0000256" key="3">
    <source>
        <dbReference type="ARBA" id="ARBA00022857"/>
    </source>
</evidence>
<dbReference type="InterPro" id="IPR045851">
    <property type="entry name" value="AMP-bd_C_sf"/>
</dbReference>
<keyword evidence="2" id="KW-0597">Phosphoprotein</keyword>
<keyword evidence="6" id="KW-1185">Reference proteome</keyword>
<dbReference type="InterPro" id="IPR051414">
    <property type="entry name" value="Adenylate-forming_Reductase"/>
</dbReference>
<dbReference type="SUPFAM" id="SSF56801">
    <property type="entry name" value="Acetyl-CoA synthetase-like"/>
    <property type="match status" value="1"/>
</dbReference>
<dbReference type="InterPro" id="IPR042099">
    <property type="entry name" value="ANL_N_sf"/>
</dbReference>
<protein>
    <recommendedName>
        <fullName evidence="4">AMP-dependent synthetase/ligase domain-containing protein</fullName>
    </recommendedName>
</protein>
<accession>A0AAJ0CS23</accession>
<dbReference type="PANTHER" id="PTHR43439:SF2">
    <property type="entry name" value="ENZYME, PUTATIVE (JCVI)-RELATED"/>
    <property type="match status" value="1"/>
</dbReference>
<dbReference type="Proteomes" id="UP001251528">
    <property type="component" value="Unassembled WGS sequence"/>
</dbReference>
<dbReference type="EMBL" id="JASWJB010000096">
    <property type="protein sequence ID" value="KAK2598904.1"/>
    <property type="molecule type" value="Genomic_DNA"/>
</dbReference>
<reference evidence="5" key="1">
    <citation type="submission" date="2023-06" db="EMBL/GenBank/DDBJ databases">
        <title>Conoideocrella luteorostrata (Hypocreales: Clavicipitaceae), a potential biocontrol fungus for elongate hemlock scale in United States Christmas tree production areas.</title>
        <authorList>
            <person name="Barrett H."/>
            <person name="Lovett B."/>
            <person name="Macias A.M."/>
            <person name="Stajich J.E."/>
            <person name="Kasson M.T."/>
        </authorList>
    </citation>
    <scope>NUCLEOTIDE SEQUENCE</scope>
    <source>
        <strain evidence="5">ARSEF 14590</strain>
    </source>
</reference>
<evidence type="ECO:0000256" key="1">
    <source>
        <dbReference type="ARBA" id="ARBA00022450"/>
    </source>
</evidence>